<organism evidence="1 2">
    <name type="scientific">Dovyalis caffra</name>
    <dbReference type="NCBI Taxonomy" id="77055"/>
    <lineage>
        <taxon>Eukaryota</taxon>
        <taxon>Viridiplantae</taxon>
        <taxon>Streptophyta</taxon>
        <taxon>Embryophyta</taxon>
        <taxon>Tracheophyta</taxon>
        <taxon>Spermatophyta</taxon>
        <taxon>Magnoliopsida</taxon>
        <taxon>eudicotyledons</taxon>
        <taxon>Gunneridae</taxon>
        <taxon>Pentapetalae</taxon>
        <taxon>rosids</taxon>
        <taxon>fabids</taxon>
        <taxon>Malpighiales</taxon>
        <taxon>Salicaceae</taxon>
        <taxon>Flacourtieae</taxon>
        <taxon>Dovyalis</taxon>
    </lineage>
</organism>
<protein>
    <submittedName>
        <fullName evidence="1">Uncharacterized protein</fullName>
    </submittedName>
</protein>
<keyword evidence="2" id="KW-1185">Reference proteome</keyword>
<proteinExistence type="predicted"/>
<gene>
    <name evidence="1" type="ORF">DCAF_LOCUS20131</name>
</gene>
<dbReference type="Proteomes" id="UP001314170">
    <property type="component" value="Unassembled WGS sequence"/>
</dbReference>
<name>A0AAV1S7H4_9ROSI</name>
<comment type="caution">
    <text evidence="1">The sequence shown here is derived from an EMBL/GenBank/DDBJ whole genome shotgun (WGS) entry which is preliminary data.</text>
</comment>
<dbReference type="EMBL" id="CAWUPB010001173">
    <property type="protein sequence ID" value="CAK7347444.1"/>
    <property type="molecule type" value="Genomic_DNA"/>
</dbReference>
<reference evidence="1 2" key="1">
    <citation type="submission" date="2024-01" db="EMBL/GenBank/DDBJ databases">
        <authorList>
            <person name="Waweru B."/>
        </authorList>
    </citation>
    <scope>NUCLEOTIDE SEQUENCE [LARGE SCALE GENOMIC DNA]</scope>
</reference>
<accession>A0AAV1S7H4</accession>
<dbReference type="AlphaFoldDB" id="A0AAV1S7H4"/>
<sequence>MATNKKPNKESALKKKKYPEDRILSSVKDFYMQGVAEHSDQVYGMSRWPAQAKGNDTARKAPNQKLLLWVET</sequence>
<evidence type="ECO:0000313" key="1">
    <source>
        <dbReference type="EMBL" id="CAK7347444.1"/>
    </source>
</evidence>
<evidence type="ECO:0000313" key="2">
    <source>
        <dbReference type="Proteomes" id="UP001314170"/>
    </source>
</evidence>